<sequence>MKTESGKKYKILLVDDDKFLIDMYSLKFQENGFTVETVFGGEEAVNKLKEKKDFDIVLLDLIMPGMDGFELLENIRGQKLAENSAVIVLSNQGQKEDVDRANQFDVDGYIIKASTIPSEVLHTVVKIADKKFGK</sequence>
<dbReference type="InterPro" id="IPR050595">
    <property type="entry name" value="Bact_response_regulator"/>
</dbReference>
<dbReference type="EMBL" id="MEZZ01000037">
    <property type="protein sequence ID" value="OGD68239.1"/>
    <property type="molecule type" value="Genomic_DNA"/>
</dbReference>
<dbReference type="PANTHER" id="PTHR44591">
    <property type="entry name" value="STRESS RESPONSE REGULATOR PROTEIN 1"/>
    <property type="match status" value="1"/>
</dbReference>
<evidence type="ECO:0000313" key="6">
    <source>
        <dbReference type="Proteomes" id="UP000186670"/>
    </source>
</evidence>
<evidence type="ECO:0000313" key="5">
    <source>
        <dbReference type="EMBL" id="OGD68239.1"/>
    </source>
</evidence>
<dbReference type="GO" id="GO:0000160">
    <property type="term" value="P:phosphorelay signal transduction system"/>
    <property type="evidence" value="ECO:0007669"/>
    <property type="project" value="UniProtKB-KW"/>
</dbReference>
<protein>
    <recommendedName>
        <fullName evidence="4">Response regulatory domain-containing protein</fullName>
    </recommendedName>
</protein>
<comment type="caution">
    <text evidence="5">The sequence shown here is derived from an EMBL/GenBank/DDBJ whole genome shotgun (WGS) entry which is preliminary data.</text>
</comment>
<dbReference type="AlphaFoldDB" id="A0A1F5ELD5"/>
<reference evidence="5 6" key="1">
    <citation type="journal article" date="2016" name="Nat. Commun.">
        <title>Thousands of microbial genomes shed light on interconnected biogeochemical processes in an aquifer system.</title>
        <authorList>
            <person name="Anantharaman K."/>
            <person name="Brown C.T."/>
            <person name="Hug L.A."/>
            <person name="Sharon I."/>
            <person name="Castelle C.J."/>
            <person name="Probst A.J."/>
            <person name="Thomas B.C."/>
            <person name="Singh A."/>
            <person name="Wilkins M.J."/>
            <person name="Karaoz U."/>
            <person name="Brodie E.L."/>
            <person name="Williams K.H."/>
            <person name="Hubbard S.S."/>
            <person name="Banfield J.F."/>
        </authorList>
    </citation>
    <scope>NUCLEOTIDE SEQUENCE [LARGE SCALE GENOMIC DNA]</scope>
</reference>
<evidence type="ECO:0000256" key="2">
    <source>
        <dbReference type="ARBA" id="ARBA00023012"/>
    </source>
</evidence>
<dbReference type="InterPro" id="IPR011006">
    <property type="entry name" value="CheY-like_superfamily"/>
</dbReference>
<accession>A0A1F5ELD5</accession>
<evidence type="ECO:0000259" key="4">
    <source>
        <dbReference type="PROSITE" id="PS50110"/>
    </source>
</evidence>
<dbReference type="PROSITE" id="PS50110">
    <property type="entry name" value="RESPONSE_REGULATORY"/>
    <property type="match status" value="1"/>
</dbReference>
<evidence type="ECO:0000256" key="3">
    <source>
        <dbReference type="PROSITE-ProRule" id="PRU00169"/>
    </source>
</evidence>
<dbReference type="SMART" id="SM00448">
    <property type="entry name" value="REC"/>
    <property type="match status" value="1"/>
</dbReference>
<dbReference type="InterPro" id="IPR001789">
    <property type="entry name" value="Sig_transdc_resp-reg_receiver"/>
</dbReference>
<dbReference type="Proteomes" id="UP000186670">
    <property type="component" value="Unassembled WGS sequence"/>
</dbReference>
<gene>
    <name evidence="5" type="ORF">A2811_01790</name>
</gene>
<organism evidence="5 6">
    <name type="scientific">Candidatus Campbellbacteria bacterium RIFCSPHIGHO2_01_FULL_34_10</name>
    <dbReference type="NCBI Taxonomy" id="1797577"/>
    <lineage>
        <taxon>Bacteria</taxon>
        <taxon>Candidatus Campbelliibacteriota</taxon>
    </lineage>
</organism>
<feature type="domain" description="Response regulatory" evidence="4">
    <location>
        <begin position="10"/>
        <end position="127"/>
    </location>
</feature>
<keyword evidence="2" id="KW-0902">Two-component regulatory system</keyword>
<dbReference type="CDD" id="cd00156">
    <property type="entry name" value="REC"/>
    <property type="match status" value="1"/>
</dbReference>
<dbReference type="PANTHER" id="PTHR44591:SF14">
    <property type="entry name" value="PROTEIN PILG"/>
    <property type="match status" value="1"/>
</dbReference>
<name>A0A1F5ELD5_9BACT</name>
<proteinExistence type="predicted"/>
<dbReference type="SUPFAM" id="SSF52172">
    <property type="entry name" value="CheY-like"/>
    <property type="match status" value="1"/>
</dbReference>
<dbReference type="Pfam" id="PF00072">
    <property type="entry name" value="Response_reg"/>
    <property type="match status" value="1"/>
</dbReference>
<feature type="modified residue" description="4-aspartylphosphate" evidence="3">
    <location>
        <position position="60"/>
    </location>
</feature>
<dbReference type="Gene3D" id="3.40.50.2300">
    <property type="match status" value="1"/>
</dbReference>
<evidence type="ECO:0000256" key="1">
    <source>
        <dbReference type="ARBA" id="ARBA00022553"/>
    </source>
</evidence>
<keyword evidence="1 3" id="KW-0597">Phosphoprotein</keyword>